<evidence type="ECO:0000256" key="1">
    <source>
        <dbReference type="SAM" id="MobiDB-lite"/>
    </source>
</evidence>
<dbReference type="GeneID" id="116301231"/>
<feature type="compositionally biased region" description="Basic and acidic residues" evidence="1">
    <location>
        <begin position="658"/>
        <end position="682"/>
    </location>
</feature>
<evidence type="ECO:0000313" key="2">
    <source>
        <dbReference type="Proteomes" id="UP000515163"/>
    </source>
</evidence>
<dbReference type="RefSeq" id="XP_031566119.1">
    <property type="nucleotide sequence ID" value="XM_031710259.1"/>
</dbReference>
<feature type="compositionally biased region" description="Basic and acidic residues" evidence="1">
    <location>
        <begin position="407"/>
        <end position="423"/>
    </location>
</feature>
<feature type="region of interest" description="Disordered" evidence="1">
    <location>
        <begin position="102"/>
        <end position="139"/>
    </location>
</feature>
<feature type="compositionally biased region" description="Basic and acidic residues" evidence="1">
    <location>
        <begin position="377"/>
        <end position="391"/>
    </location>
</feature>
<feature type="compositionally biased region" description="Polar residues" evidence="1">
    <location>
        <begin position="1"/>
        <end position="11"/>
    </location>
</feature>
<evidence type="ECO:0000313" key="3">
    <source>
        <dbReference type="RefSeq" id="XP_031566119.1"/>
    </source>
</evidence>
<reference evidence="3" key="1">
    <citation type="submission" date="2025-08" db="UniProtKB">
        <authorList>
            <consortium name="RefSeq"/>
        </authorList>
    </citation>
    <scope>IDENTIFICATION</scope>
    <source>
        <tissue evidence="3">Tentacle</tissue>
    </source>
</reference>
<name>A0A6P8IHB9_ACTTE</name>
<keyword evidence="2" id="KW-1185">Reference proteome</keyword>
<feature type="region of interest" description="Disordered" evidence="1">
    <location>
        <begin position="493"/>
        <end position="531"/>
    </location>
</feature>
<feature type="region of interest" description="Disordered" evidence="1">
    <location>
        <begin position="170"/>
        <end position="225"/>
    </location>
</feature>
<gene>
    <name evidence="3" type="primary">LOC116301231</name>
</gene>
<protein>
    <submittedName>
        <fullName evidence="3">Uncharacterized protein LOC116301231</fullName>
    </submittedName>
</protein>
<proteinExistence type="predicted"/>
<feature type="region of interest" description="Disordered" evidence="1">
    <location>
        <begin position="782"/>
        <end position="812"/>
    </location>
</feature>
<sequence>MASAFGDQSYSKLPPIRKGSNESQHHDEGKETDSSHLIDFNREGHGLVRLPPIIRVDSSLNTTKQRESPTSVICSENKDSFVSSRRLSTDLTSKRKLYSSQSDLQLHEARRADEKRKLDENTTNDSSDNYTRDSHLVKSDTHGCTIPRLEIDTFWENNLNDSKATSLLNTRQVDRNSRRASLIAAEPQKLHRSRRLAKSSPELSSTRKKYNSPIKESKVASKGRADVESIAASCSASDSKNEQLQFDISVNISSKDQESPRSPRNGQGRGIARRTEYKHKASTKGDFLPYSSPSTPVVHLMSDDNLSPRGGRQSLGDINNILSPQRARKTSIVSTRKKIPIRDELKKESALRVDGKTCPKNERLTSRATSSFRPHQMNKDGFLRPPESRTKRDSLYDLQQILSMLNTEDKSSNPSDSSKRENRSSSVYDLQEFLKMSSFGEQPASVTSNSKQSKHSSVGAESLLVPRLVEPGNRRGSTYELLEFLNQLNLAAAKTKGPPGKGSENTTVGQKQTENAPFLSPGDSENTSTQRRPSAYDLMEFLSLSRGSQNEETTNTDGTSQTQPVLKLRVNAGSEQGETRKASVYNLEEFLGIPKNVPTTGSMVCDSEATPTPNTPLLSPNFASKFKFKRESIYDLQEFLGILQKETDGKQNSSQATDEDKKTSKPIEHPGMEHHPGKEHTDTLSGAEPQKNRSLSIYDLREFLSMHASQSQSQSQSRGRKASSISQTSIMINVSEDEFGNGSVDDVFLAVPVEGALARKRSSVSELSELLNILNDPSRKRIHSNVSSAKSTSSERSSVAPPSPVSRHDSSGAKSLYDLGEFLSVLNSDDSPLRRRLSSVSDRGNCTPSGLSRHDSSGGSSLYDLEEFLTILNDNGKEENESMEENNGQEICIPVPQLPSRSERNGSERMTLVKRTSLTALNSLPESTDIVGKAEEGRRKSLGHCL</sequence>
<feature type="region of interest" description="Disordered" evidence="1">
    <location>
        <begin position="250"/>
        <end position="291"/>
    </location>
</feature>
<feature type="compositionally biased region" description="Basic and acidic residues" evidence="1">
    <location>
        <begin position="215"/>
        <end position="225"/>
    </location>
</feature>
<feature type="region of interest" description="Disordered" evidence="1">
    <location>
        <begin position="645"/>
        <end position="690"/>
    </location>
</feature>
<feature type="compositionally biased region" description="Low complexity" evidence="1">
    <location>
        <begin position="787"/>
        <end position="800"/>
    </location>
</feature>
<feature type="compositionally biased region" description="Basic and acidic residues" evidence="1">
    <location>
        <begin position="130"/>
        <end position="139"/>
    </location>
</feature>
<feature type="region of interest" description="Disordered" evidence="1">
    <location>
        <begin position="405"/>
        <end position="425"/>
    </location>
</feature>
<feature type="region of interest" description="Disordered" evidence="1">
    <location>
        <begin position="1"/>
        <end position="40"/>
    </location>
</feature>
<organism evidence="2 3">
    <name type="scientific">Actinia tenebrosa</name>
    <name type="common">Australian red waratah sea anemone</name>
    <dbReference type="NCBI Taxonomy" id="6105"/>
    <lineage>
        <taxon>Eukaryota</taxon>
        <taxon>Metazoa</taxon>
        <taxon>Cnidaria</taxon>
        <taxon>Anthozoa</taxon>
        <taxon>Hexacorallia</taxon>
        <taxon>Actiniaria</taxon>
        <taxon>Actiniidae</taxon>
        <taxon>Actinia</taxon>
    </lineage>
</organism>
<dbReference type="AlphaFoldDB" id="A0A6P8IHB9"/>
<accession>A0A6P8IHB9</accession>
<feature type="compositionally biased region" description="Basic and acidic residues" evidence="1">
    <location>
        <begin position="19"/>
        <end position="40"/>
    </location>
</feature>
<dbReference type="KEGG" id="aten:116301231"/>
<dbReference type="Proteomes" id="UP000515163">
    <property type="component" value="Unplaced"/>
</dbReference>
<dbReference type="InParanoid" id="A0A6P8IHB9"/>
<feature type="compositionally biased region" description="Basic and acidic residues" evidence="1">
    <location>
        <begin position="105"/>
        <end position="120"/>
    </location>
</feature>
<dbReference type="OrthoDB" id="5965074at2759"/>
<feature type="compositionally biased region" description="Polar residues" evidence="1">
    <location>
        <begin position="503"/>
        <end position="515"/>
    </location>
</feature>
<feature type="region of interest" description="Disordered" evidence="1">
    <location>
        <begin position="833"/>
        <end position="859"/>
    </location>
</feature>
<feature type="region of interest" description="Disordered" evidence="1">
    <location>
        <begin position="359"/>
        <end position="391"/>
    </location>
</feature>